<dbReference type="Gene3D" id="3.40.50.300">
    <property type="entry name" value="P-loop containing nucleotide triphosphate hydrolases"/>
    <property type="match status" value="1"/>
</dbReference>
<dbReference type="RefSeq" id="WP_237362920.1">
    <property type="nucleotide sequence ID" value="NZ_CAKLDM010000002.1"/>
</dbReference>
<dbReference type="EMBL" id="CAKLDM010000002">
    <property type="protein sequence ID" value="CAH0541193.1"/>
    <property type="molecule type" value="Genomic_DNA"/>
</dbReference>
<sequence length="407" mass="45099">MGEAVKLSRNEENTLRLKTSLSIWVFYSSDQFRTHISNELSKSESISFETISMHSLVVSNLSQFNLPDLIFVETGPNWAQKIVELQQFEGPINDGHEASLIVFGNESDNGALKIALRIGAADFVSDKIGFSDLIPMLKSVAEDKVASRDLGELFVFVNTKGGAGASTLALSTALNLVKKAPEKVLLLDLDLQFGVSDDYLNLTSKYTLADAIANVSDMDEVSLGSIVTKHSSGLHLLGFKHENSQENFEKAHHIAKLLPVLREVYEYIIVDMSRGIDRLFSSVVSPANKVFLVTQQNLVAIRNTTRIAKVLALEFGIGKEHIEVILNRYEKRQSIKVQDVEGTIVGVNVHIIPNDFKVAFESANLGRPFVETKKKSAIAKAVKEFTTKLLPQEELIKKQGFFSRLFS</sequence>
<comment type="caution">
    <text evidence="2">The sequence shown here is derived from an EMBL/GenBank/DDBJ whole genome shotgun (WGS) entry which is preliminary data.</text>
</comment>
<dbReference type="InterPro" id="IPR025669">
    <property type="entry name" value="AAA_dom"/>
</dbReference>
<name>A0ABM9A7B0_9VIBR</name>
<dbReference type="PANTHER" id="PTHR43384">
    <property type="entry name" value="SEPTUM SITE-DETERMINING PROTEIN MIND HOMOLOG, CHLOROPLASTIC-RELATED"/>
    <property type="match status" value="1"/>
</dbReference>
<organism evidence="2 3">
    <name type="scientific">Vibrio marisflavi CECT 7928</name>
    <dbReference type="NCBI Taxonomy" id="634439"/>
    <lineage>
        <taxon>Bacteria</taxon>
        <taxon>Pseudomonadati</taxon>
        <taxon>Pseudomonadota</taxon>
        <taxon>Gammaproteobacteria</taxon>
        <taxon>Vibrionales</taxon>
        <taxon>Vibrionaceae</taxon>
        <taxon>Vibrio</taxon>
    </lineage>
</organism>
<dbReference type="Pfam" id="PF13614">
    <property type="entry name" value="AAA_31"/>
    <property type="match status" value="1"/>
</dbReference>
<reference evidence="2" key="1">
    <citation type="submission" date="2021-11" db="EMBL/GenBank/DDBJ databases">
        <authorList>
            <person name="Rodrigo-Torres L."/>
            <person name="Arahal R. D."/>
            <person name="Lucena T."/>
        </authorList>
    </citation>
    <scope>NUCLEOTIDE SEQUENCE</scope>
    <source>
        <strain evidence="2">CECT 7928</strain>
    </source>
</reference>
<dbReference type="SUPFAM" id="SSF52540">
    <property type="entry name" value="P-loop containing nucleoside triphosphate hydrolases"/>
    <property type="match status" value="1"/>
</dbReference>
<dbReference type="InterPro" id="IPR050625">
    <property type="entry name" value="ParA/MinD_ATPase"/>
</dbReference>
<keyword evidence="3" id="KW-1185">Reference proteome</keyword>
<evidence type="ECO:0000313" key="3">
    <source>
        <dbReference type="Proteomes" id="UP000838748"/>
    </source>
</evidence>
<gene>
    <name evidence="2" type="ORF">VMF7928_03442</name>
</gene>
<accession>A0ABM9A7B0</accession>
<dbReference type="PANTHER" id="PTHR43384:SF13">
    <property type="entry name" value="SLR0110 PROTEIN"/>
    <property type="match status" value="1"/>
</dbReference>
<feature type="domain" description="AAA" evidence="1">
    <location>
        <begin position="155"/>
        <end position="309"/>
    </location>
</feature>
<evidence type="ECO:0000259" key="1">
    <source>
        <dbReference type="Pfam" id="PF13614"/>
    </source>
</evidence>
<dbReference type="InterPro" id="IPR027417">
    <property type="entry name" value="P-loop_NTPase"/>
</dbReference>
<dbReference type="Proteomes" id="UP000838748">
    <property type="component" value="Unassembled WGS sequence"/>
</dbReference>
<protein>
    <recommendedName>
        <fullName evidence="1">AAA domain-containing protein</fullName>
    </recommendedName>
</protein>
<proteinExistence type="predicted"/>
<evidence type="ECO:0000313" key="2">
    <source>
        <dbReference type="EMBL" id="CAH0541193.1"/>
    </source>
</evidence>